<organism evidence="2">
    <name type="scientific">uncultured Dysgonomonas sp</name>
    <dbReference type="NCBI Taxonomy" id="206096"/>
    <lineage>
        <taxon>Bacteria</taxon>
        <taxon>Pseudomonadati</taxon>
        <taxon>Bacteroidota</taxon>
        <taxon>Bacteroidia</taxon>
        <taxon>Bacteroidales</taxon>
        <taxon>Dysgonomonadaceae</taxon>
        <taxon>Dysgonomonas</taxon>
        <taxon>environmental samples</taxon>
    </lineage>
</organism>
<sequence length="346" mass="39339">MMVIETARLRIVPLSAEQFRLLLLGEDRMEIEMGLVPSGECLDKHVQQAMEYQYQKALSDTDNFIWLTNRQIILKSENKAIASANFKNSPQENACVEIGYGTNTRYRNKGYMTEAVQAMCEWALSQPEVKSVTAETEKGNIASHRVLQKCGFVNYQKNENSLWWKLHSVKNSNMNDLKIRKIKDEEQAEVYNLIKTAFETAKVKDGDEQDFAQELRQGNNYIPEMDLVAKVNNKIAGQIMFTKTYVTRADNSKTEALLIAPISVLLEYRNSGIGSALIREGFRLAREMGYKAVFLCGDPAYYHRFGFKPTSAYGIWHILGFPEENVMVCELVDATLEGMDGTVDFC</sequence>
<dbReference type="Pfam" id="PF13527">
    <property type="entry name" value="Acetyltransf_9"/>
    <property type="match status" value="1"/>
</dbReference>
<dbReference type="Pfam" id="PF13302">
    <property type="entry name" value="Acetyltransf_3"/>
    <property type="match status" value="1"/>
</dbReference>
<dbReference type="RefSeq" id="WP_296941256.1">
    <property type="nucleotide sequence ID" value="NZ_LT599032.1"/>
</dbReference>
<name>A0A212JL37_9BACT</name>
<evidence type="ECO:0000313" key="2">
    <source>
        <dbReference type="EMBL" id="SBW00142.1"/>
    </source>
</evidence>
<reference evidence="2" key="1">
    <citation type="submission" date="2016-04" db="EMBL/GenBank/DDBJ databases">
        <authorList>
            <person name="Evans L.H."/>
            <person name="Alamgir A."/>
            <person name="Owens N."/>
            <person name="Weber N.D."/>
            <person name="Virtaneva K."/>
            <person name="Barbian K."/>
            <person name="Babar A."/>
            <person name="Rosenke K."/>
        </authorList>
    </citation>
    <scope>NUCLEOTIDE SEQUENCE</scope>
    <source>
        <strain evidence="2">86-1</strain>
    </source>
</reference>
<protein>
    <recommendedName>
        <fullName evidence="1">N-acetyltransferase domain-containing protein</fullName>
    </recommendedName>
</protein>
<dbReference type="AlphaFoldDB" id="A0A212JL37"/>
<accession>A0A212JL37</accession>
<evidence type="ECO:0000259" key="1">
    <source>
        <dbReference type="PROSITE" id="PS51186"/>
    </source>
</evidence>
<feature type="domain" description="N-acetyltransferase" evidence="1">
    <location>
        <begin position="31"/>
        <end position="170"/>
    </location>
</feature>
<dbReference type="PROSITE" id="PS51186">
    <property type="entry name" value="GNAT"/>
    <property type="match status" value="2"/>
</dbReference>
<dbReference type="InterPro" id="IPR051531">
    <property type="entry name" value="N-acetyltransferase"/>
</dbReference>
<dbReference type="GO" id="GO:0016747">
    <property type="term" value="F:acyltransferase activity, transferring groups other than amino-acyl groups"/>
    <property type="evidence" value="ECO:0007669"/>
    <property type="project" value="InterPro"/>
</dbReference>
<dbReference type="PANTHER" id="PTHR43792">
    <property type="entry name" value="GNAT FAMILY, PUTATIVE (AFU_ORTHOLOGUE AFUA_3G00765)-RELATED-RELATED"/>
    <property type="match status" value="1"/>
</dbReference>
<feature type="domain" description="N-acetyltransferase" evidence="1">
    <location>
        <begin position="177"/>
        <end position="332"/>
    </location>
</feature>
<dbReference type="Gene3D" id="3.40.630.30">
    <property type="match status" value="2"/>
</dbReference>
<dbReference type="CDD" id="cd04301">
    <property type="entry name" value="NAT_SF"/>
    <property type="match status" value="1"/>
</dbReference>
<proteinExistence type="predicted"/>
<dbReference type="PANTHER" id="PTHR43792:SF13">
    <property type="entry name" value="ACETYLTRANSFERASE"/>
    <property type="match status" value="1"/>
</dbReference>
<gene>
    <name evidence="2" type="ORF">KL86DYS1_20115</name>
</gene>
<dbReference type="SUPFAM" id="SSF55729">
    <property type="entry name" value="Acyl-CoA N-acyltransferases (Nat)"/>
    <property type="match status" value="2"/>
</dbReference>
<dbReference type="EMBL" id="FLUM01000002">
    <property type="protein sequence ID" value="SBW00142.1"/>
    <property type="molecule type" value="Genomic_DNA"/>
</dbReference>
<dbReference type="InterPro" id="IPR016181">
    <property type="entry name" value="Acyl_CoA_acyltransferase"/>
</dbReference>
<dbReference type="InterPro" id="IPR000182">
    <property type="entry name" value="GNAT_dom"/>
</dbReference>